<dbReference type="PATRIC" id="fig|455.5.peg.2338"/>
<dbReference type="PANTHER" id="PTHR31250:SF10">
    <property type="entry name" value="IQ DOMAIN-CONTAINING PROTEIN IQM3"/>
    <property type="match status" value="1"/>
</dbReference>
<dbReference type="EMBL" id="LNYG01000013">
    <property type="protein sequence ID" value="KTD08023.1"/>
    <property type="molecule type" value="Genomic_DNA"/>
</dbReference>
<name>A0A0W0UJY3_9GAMM</name>
<keyword evidence="2" id="KW-0963">Cytoplasm</keyword>
<dbReference type="InterPro" id="IPR044159">
    <property type="entry name" value="IQM"/>
</dbReference>
<dbReference type="AlphaFoldDB" id="A0A0W0UJY3"/>
<evidence type="ECO:0000313" key="3">
    <source>
        <dbReference type="EMBL" id="KTD08023.1"/>
    </source>
</evidence>
<dbReference type="OrthoDB" id="5653607at2"/>
<comment type="subcellular location">
    <subcellularLocation>
        <location evidence="1">Cytoplasm</location>
    </subcellularLocation>
</comment>
<sequence length="421" mass="48422">MSIVTLITPAQFVSKGVFNDKFLTYLENVHKASNIYERLDCLIDLATFQDHAENQCILEQIAIVKKMISIICDCEWSEAIVKRKEFKAIDPYYIPNQTPLHLRSAEKFFNRKTFLRERLKAHIKNCKNYLQVPTKLEQQDSRLGVARLNEKEREVKRIIISQGKLWQFHQDKPDGPLTLSLFDTRNHIASSKYRGRAIYVLSPRGELFASSSEIGKFHHSSLLNGGWVICGGMLEVIDGQLMYIDEFSGHYSPKLNNFLCLLRELKTRKVINEETIIQSKLCQREKKGLIVTDNNPLNTIGFLSPLASSNDKRSQRSCLTEKHVIAVENLIKKLEKEIKSCWPYANKNRKAEKVEGLTRLLKYAKTMNITDSVDKVEQEFPSLRKGNISTRVADLLDDIRNSSTFSSDEITLSCKNTCFFF</sequence>
<accession>A0A0W0UJY3</accession>
<proteinExistence type="predicted"/>
<reference evidence="3 4" key="1">
    <citation type="submission" date="2015-11" db="EMBL/GenBank/DDBJ databases">
        <title>Genomic analysis of 38 Legionella species identifies large and diverse effector repertoires.</title>
        <authorList>
            <person name="Burstein D."/>
            <person name="Amaro F."/>
            <person name="Zusman T."/>
            <person name="Lifshitz Z."/>
            <person name="Cohen O."/>
            <person name="Gilbert J.A."/>
            <person name="Pupko T."/>
            <person name="Shuman H.A."/>
            <person name="Segal G."/>
        </authorList>
    </citation>
    <scope>NUCLEOTIDE SEQUENCE [LARGE SCALE GENOMIC DNA]</scope>
    <source>
        <strain evidence="3 4">JA-26-G1-E2</strain>
    </source>
</reference>
<dbReference type="RefSeq" id="WP_058450089.1">
    <property type="nucleotide sequence ID" value="NZ_CAAAJF010000013.1"/>
</dbReference>
<gene>
    <name evidence="3" type="ORF">Ljam_2218</name>
</gene>
<dbReference type="STRING" id="455.Ljam_2218"/>
<comment type="caution">
    <text evidence="3">The sequence shown here is derived from an EMBL/GenBank/DDBJ whole genome shotgun (WGS) entry which is preliminary data.</text>
</comment>
<dbReference type="Proteomes" id="UP000054715">
    <property type="component" value="Unassembled WGS sequence"/>
</dbReference>
<dbReference type="PANTHER" id="PTHR31250">
    <property type="entry name" value="IQ DOMAIN-CONTAINING PROTEIN IQM3"/>
    <property type="match status" value="1"/>
</dbReference>
<evidence type="ECO:0000313" key="4">
    <source>
        <dbReference type="Proteomes" id="UP000054715"/>
    </source>
</evidence>
<evidence type="ECO:0000256" key="1">
    <source>
        <dbReference type="ARBA" id="ARBA00004496"/>
    </source>
</evidence>
<protein>
    <submittedName>
        <fullName evidence="3">Uncharacterized protein</fullName>
    </submittedName>
</protein>
<dbReference type="GO" id="GO:0005737">
    <property type="term" value="C:cytoplasm"/>
    <property type="evidence" value="ECO:0007669"/>
    <property type="project" value="UniProtKB-SubCell"/>
</dbReference>
<evidence type="ECO:0000256" key="2">
    <source>
        <dbReference type="ARBA" id="ARBA00022490"/>
    </source>
</evidence>
<organism evidence="3 4">
    <name type="scientific">Legionella jamestowniensis</name>
    <dbReference type="NCBI Taxonomy" id="455"/>
    <lineage>
        <taxon>Bacteria</taxon>
        <taxon>Pseudomonadati</taxon>
        <taxon>Pseudomonadota</taxon>
        <taxon>Gammaproteobacteria</taxon>
        <taxon>Legionellales</taxon>
        <taxon>Legionellaceae</taxon>
        <taxon>Legionella</taxon>
    </lineage>
</organism>